<keyword evidence="10 13" id="KW-1133">Transmembrane helix</keyword>
<dbReference type="Gene3D" id="3.30.70.100">
    <property type="match status" value="1"/>
</dbReference>
<evidence type="ECO:0000256" key="5">
    <source>
        <dbReference type="ARBA" id="ARBA00022553"/>
    </source>
</evidence>
<feature type="transmembrane region" description="Helical" evidence="13">
    <location>
        <begin position="144"/>
        <end position="166"/>
    </location>
</feature>
<evidence type="ECO:0000256" key="13">
    <source>
        <dbReference type="SAM" id="Phobius"/>
    </source>
</evidence>
<dbReference type="EMBL" id="JAMD01000001">
    <property type="protein sequence ID" value="KEJ97684.1"/>
    <property type="molecule type" value="Genomic_DNA"/>
</dbReference>
<dbReference type="InterPro" id="IPR008250">
    <property type="entry name" value="ATPase_P-typ_transduc_dom_A_sf"/>
</dbReference>
<feature type="transmembrane region" description="Helical" evidence="13">
    <location>
        <begin position="671"/>
        <end position="687"/>
    </location>
</feature>
<dbReference type="GO" id="GO:0005524">
    <property type="term" value="F:ATP binding"/>
    <property type="evidence" value="ECO:0007669"/>
    <property type="project" value="InterPro"/>
</dbReference>
<dbReference type="InterPro" id="IPR023299">
    <property type="entry name" value="ATPase_P-typ_cyto_dom_N"/>
</dbReference>
<comment type="similarity">
    <text evidence="2">Belongs to the cation transport ATPase (P-type) (TC 3.A.3) family. Type IB subfamily.</text>
</comment>
<dbReference type="GO" id="GO:0043682">
    <property type="term" value="F:P-type divalent copper transporter activity"/>
    <property type="evidence" value="ECO:0007669"/>
    <property type="project" value="TreeGrafter"/>
</dbReference>
<dbReference type="InterPro" id="IPR059000">
    <property type="entry name" value="ATPase_P-type_domA"/>
</dbReference>
<dbReference type="InterPro" id="IPR018303">
    <property type="entry name" value="ATPase_P-typ_P_site"/>
</dbReference>
<dbReference type="InterPro" id="IPR036163">
    <property type="entry name" value="HMA_dom_sf"/>
</dbReference>
<feature type="domain" description="HMA" evidence="14">
    <location>
        <begin position="27"/>
        <end position="91"/>
    </location>
</feature>
<dbReference type="PROSITE" id="PS01229">
    <property type="entry name" value="COF_2"/>
    <property type="match status" value="1"/>
</dbReference>
<protein>
    <submittedName>
        <fullName evidence="15">ATPase</fullName>
    </submittedName>
</protein>
<keyword evidence="16" id="KW-1185">Reference proteome</keyword>
<sequence>MTTLSACPACAAAPLAESMAQREIAKADVILSLPTIHCAACIGTVERSLRTMPGVEDARVNLSLKRVSVRTRTLTDAALVARLRDAGYQAHPMDSAVLDNGNDPEGQRLLVKLAVAGFAMMNVMLFSVAIWSGAADSTRDLFHLISAAISLPAVLFCGQPFFASAWSALRVRRLNMDVPISLAILLAAGMSFYEVLNGGLHSYFDAALSLTFFLLVGRYLDHRSRRTARSAARDLAALEVHSAHKLVQGSTQTVPVSDLRVGDVVMIPTGVRVPVDGTLISLEATTDRAFLTGETAAIRSIMGNPVQAGEINLGAPFKVQATAVGADTTLRRVAAMVEMAENSRNSYTALADRAAAIYAPAVHLLALLAFLGWAVLGGDLRQALNVAVAVLIITCPCALGLAVPAVSTAAIARLYAKGFLVKSGTALERLAEVDMAMFDKTGTLTVPASKAVRNLLTPAQQAVVRALAQSSTHPVSRAVLAALPAGEAATLSNIIEVPGRGVQGLGPDGLAQLGGGGWLGADFDGPGLRIGCAPAIALPLSENLRSGAQAAIDGLRTMGLRPGIISGDRAAVVTPLADALGVADHQAGITATAKHDRLQALADGGHRVMMVGDGLNDAAALAAAHASVAPSSALDAARNAADIVILNDSLADLPLLIRVARATTRLSKQNFAIAALYNCIAVPVALAGLATPLLAAIAMSVSSLTVLVNAMRIRRVR</sequence>
<dbReference type="InterPro" id="IPR006121">
    <property type="entry name" value="HMA_dom"/>
</dbReference>
<keyword evidence="7" id="KW-0479">Metal-binding</keyword>
<dbReference type="SUPFAM" id="SSF55008">
    <property type="entry name" value="HMA, heavy metal-associated domain"/>
    <property type="match status" value="1"/>
</dbReference>
<evidence type="ECO:0000256" key="11">
    <source>
        <dbReference type="ARBA" id="ARBA00023065"/>
    </source>
</evidence>
<dbReference type="OrthoDB" id="9807843at2"/>
<name>A0A073J6V1_9RHOB</name>
<comment type="caution">
    <text evidence="15">The sequence shown here is derived from an EMBL/GenBank/DDBJ whole genome shotgun (WGS) entry which is preliminary data.</text>
</comment>
<keyword evidence="4" id="KW-1003">Cell membrane</keyword>
<feature type="transmembrane region" description="Helical" evidence="13">
    <location>
        <begin position="693"/>
        <end position="711"/>
    </location>
</feature>
<dbReference type="InterPro" id="IPR023298">
    <property type="entry name" value="ATPase_P-typ_TM_dom_sf"/>
</dbReference>
<comment type="subcellular location">
    <subcellularLocation>
        <location evidence="1">Cell membrane</location>
        <topology evidence="1">Multi-pass membrane protein</topology>
    </subcellularLocation>
</comment>
<dbReference type="NCBIfam" id="TIGR01494">
    <property type="entry name" value="ATPase_P-type"/>
    <property type="match status" value="2"/>
</dbReference>
<keyword evidence="9" id="KW-1278">Translocase</keyword>
<evidence type="ECO:0000256" key="8">
    <source>
        <dbReference type="ARBA" id="ARBA00022842"/>
    </source>
</evidence>
<dbReference type="PANTHER" id="PTHR43520">
    <property type="entry name" value="ATP7, ISOFORM B"/>
    <property type="match status" value="1"/>
</dbReference>
<evidence type="ECO:0000256" key="10">
    <source>
        <dbReference type="ARBA" id="ARBA00022989"/>
    </source>
</evidence>
<evidence type="ECO:0000313" key="16">
    <source>
        <dbReference type="Proteomes" id="UP000027746"/>
    </source>
</evidence>
<dbReference type="GO" id="GO:0055070">
    <property type="term" value="P:copper ion homeostasis"/>
    <property type="evidence" value="ECO:0007669"/>
    <property type="project" value="TreeGrafter"/>
</dbReference>
<dbReference type="Gene3D" id="3.40.50.1000">
    <property type="entry name" value="HAD superfamily/HAD-like"/>
    <property type="match status" value="2"/>
</dbReference>
<dbReference type="SUPFAM" id="SSF56784">
    <property type="entry name" value="HAD-like"/>
    <property type="match status" value="1"/>
</dbReference>
<evidence type="ECO:0000256" key="6">
    <source>
        <dbReference type="ARBA" id="ARBA00022692"/>
    </source>
</evidence>
<evidence type="ECO:0000256" key="1">
    <source>
        <dbReference type="ARBA" id="ARBA00004651"/>
    </source>
</evidence>
<feature type="transmembrane region" description="Helical" evidence="13">
    <location>
        <begin position="178"/>
        <end position="196"/>
    </location>
</feature>
<dbReference type="PROSITE" id="PS00154">
    <property type="entry name" value="ATPASE_E1_E2"/>
    <property type="match status" value="1"/>
</dbReference>
<accession>A0A073J6V1</accession>
<keyword evidence="11" id="KW-0406">Ion transport</keyword>
<evidence type="ECO:0000259" key="14">
    <source>
        <dbReference type="PROSITE" id="PS50846"/>
    </source>
</evidence>
<dbReference type="SUPFAM" id="SSF81653">
    <property type="entry name" value="Calcium ATPase, transduction domain A"/>
    <property type="match status" value="1"/>
</dbReference>
<dbReference type="GO" id="GO:0005507">
    <property type="term" value="F:copper ion binding"/>
    <property type="evidence" value="ECO:0007669"/>
    <property type="project" value="TreeGrafter"/>
</dbReference>
<proteinExistence type="inferred from homology"/>
<evidence type="ECO:0000256" key="12">
    <source>
        <dbReference type="ARBA" id="ARBA00023136"/>
    </source>
</evidence>
<dbReference type="CDD" id="cd00371">
    <property type="entry name" value="HMA"/>
    <property type="match status" value="1"/>
</dbReference>
<feature type="transmembrane region" description="Helical" evidence="13">
    <location>
        <begin position="354"/>
        <end position="376"/>
    </location>
</feature>
<evidence type="ECO:0000256" key="4">
    <source>
        <dbReference type="ARBA" id="ARBA00022475"/>
    </source>
</evidence>
<dbReference type="InterPro" id="IPR036412">
    <property type="entry name" value="HAD-like_sf"/>
</dbReference>
<dbReference type="SUPFAM" id="SSF81665">
    <property type="entry name" value="Calcium ATPase, transmembrane domain M"/>
    <property type="match status" value="1"/>
</dbReference>
<dbReference type="GeneID" id="68870222"/>
<feature type="transmembrane region" description="Helical" evidence="13">
    <location>
        <begin position="388"/>
        <end position="412"/>
    </location>
</feature>
<evidence type="ECO:0000256" key="2">
    <source>
        <dbReference type="ARBA" id="ARBA00006024"/>
    </source>
</evidence>
<dbReference type="Pfam" id="PF00702">
    <property type="entry name" value="Hydrolase"/>
    <property type="match status" value="1"/>
</dbReference>
<dbReference type="RefSeq" id="WP_037920689.1">
    <property type="nucleotide sequence ID" value="NZ_CP054599.1"/>
</dbReference>
<dbReference type="Gene3D" id="2.70.150.10">
    <property type="entry name" value="Calcium-transporting ATPase, cytoplasmic transduction domain A"/>
    <property type="match status" value="1"/>
</dbReference>
<keyword evidence="8" id="KW-0460">Magnesium</keyword>
<dbReference type="Proteomes" id="UP000027746">
    <property type="component" value="Unassembled WGS sequence"/>
</dbReference>
<evidence type="ECO:0000313" key="15">
    <source>
        <dbReference type="EMBL" id="KEJ97684.1"/>
    </source>
</evidence>
<feature type="transmembrane region" description="Helical" evidence="13">
    <location>
        <begin position="202"/>
        <end position="220"/>
    </location>
</feature>
<reference evidence="15 16" key="1">
    <citation type="submission" date="2014-01" db="EMBL/GenBank/DDBJ databases">
        <title>Sulfitobacter sp. H3 (MCCC 1A00686) Genome Sequencing.</title>
        <authorList>
            <person name="Lai Q."/>
            <person name="Hong Z."/>
        </authorList>
    </citation>
    <scope>NUCLEOTIDE SEQUENCE [LARGE SCALE GENOMIC DNA]</scope>
    <source>
        <strain evidence="15 16">H3</strain>
    </source>
</reference>
<organism evidence="15 16">
    <name type="scientific">Pseudosulfitobacter pseudonitzschiae</name>
    <dbReference type="NCBI Taxonomy" id="1402135"/>
    <lineage>
        <taxon>Bacteria</taxon>
        <taxon>Pseudomonadati</taxon>
        <taxon>Pseudomonadota</taxon>
        <taxon>Alphaproteobacteria</taxon>
        <taxon>Rhodobacterales</taxon>
        <taxon>Roseobacteraceae</taxon>
        <taxon>Pseudosulfitobacter</taxon>
    </lineage>
</organism>
<feature type="transmembrane region" description="Helical" evidence="13">
    <location>
        <begin position="109"/>
        <end position="132"/>
    </location>
</feature>
<keyword evidence="3" id="KW-0813">Transport</keyword>
<dbReference type="Pfam" id="PF00122">
    <property type="entry name" value="E1-E2_ATPase"/>
    <property type="match status" value="1"/>
</dbReference>
<dbReference type="Pfam" id="PF00403">
    <property type="entry name" value="HMA"/>
    <property type="match status" value="1"/>
</dbReference>
<dbReference type="InterPro" id="IPR023214">
    <property type="entry name" value="HAD_sf"/>
</dbReference>
<dbReference type="Gene3D" id="3.40.1110.10">
    <property type="entry name" value="Calcium-transporting ATPase, cytoplasmic domain N"/>
    <property type="match status" value="1"/>
</dbReference>
<dbReference type="InterPro" id="IPR017969">
    <property type="entry name" value="Heavy-metal-associated_CS"/>
</dbReference>
<dbReference type="GO" id="GO:0005886">
    <property type="term" value="C:plasma membrane"/>
    <property type="evidence" value="ECO:0007669"/>
    <property type="project" value="UniProtKB-SubCell"/>
</dbReference>
<dbReference type="PROSITE" id="PS50846">
    <property type="entry name" value="HMA_2"/>
    <property type="match status" value="1"/>
</dbReference>
<keyword evidence="12 13" id="KW-0472">Membrane</keyword>
<evidence type="ECO:0000256" key="7">
    <source>
        <dbReference type="ARBA" id="ARBA00022723"/>
    </source>
</evidence>
<evidence type="ECO:0000256" key="9">
    <source>
        <dbReference type="ARBA" id="ARBA00022967"/>
    </source>
</evidence>
<dbReference type="PRINTS" id="PR00119">
    <property type="entry name" value="CATATPASE"/>
</dbReference>
<keyword evidence="5" id="KW-0597">Phosphoprotein</keyword>
<dbReference type="AlphaFoldDB" id="A0A073J6V1"/>
<dbReference type="PROSITE" id="PS01047">
    <property type="entry name" value="HMA_1"/>
    <property type="match status" value="1"/>
</dbReference>
<evidence type="ECO:0000256" key="3">
    <source>
        <dbReference type="ARBA" id="ARBA00022448"/>
    </source>
</evidence>
<keyword evidence="6 13" id="KW-0812">Transmembrane</keyword>
<dbReference type="GO" id="GO:0016887">
    <property type="term" value="F:ATP hydrolysis activity"/>
    <property type="evidence" value="ECO:0007669"/>
    <property type="project" value="InterPro"/>
</dbReference>
<gene>
    <name evidence="15" type="ORF">SUH3_01480</name>
</gene>
<dbReference type="InterPro" id="IPR001757">
    <property type="entry name" value="P_typ_ATPase"/>
</dbReference>
<dbReference type="PANTHER" id="PTHR43520:SF5">
    <property type="entry name" value="CATION-TRANSPORTING P-TYPE ATPASE-RELATED"/>
    <property type="match status" value="1"/>
</dbReference>